<dbReference type="GO" id="GO:0006281">
    <property type="term" value="P:DNA repair"/>
    <property type="evidence" value="ECO:0007669"/>
    <property type="project" value="TreeGrafter"/>
</dbReference>
<keyword evidence="5" id="KW-0378">Hydrolase</keyword>
<dbReference type="GO" id="GO:0008967">
    <property type="term" value="F:phosphoglycolate phosphatase activity"/>
    <property type="evidence" value="ECO:0007669"/>
    <property type="project" value="UniProtKB-EC"/>
</dbReference>
<dbReference type="InterPro" id="IPR023214">
    <property type="entry name" value="HAD_sf"/>
</dbReference>
<reference evidence="5 6" key="1">
    <citation type="submission" date="2017-03" db="EMBL/GenBank/DDBJ databases">
        <title>Genomic and clinical evidence uncovers the enterohepatic species Helicobacter valdiviensis as a potential human intestinal pathogen.</title>
        <authorList>
            <person name="Fresia P."/>
            <person name="Jara R."/>
            <person name="Sierra R."/>
            <person name="Ferres I."/>
            <person name="Greif G."/>
            <person name="Iraola G."/>
            <person name="Collado L."/>
        </authorList>
    </citation>
    <scope>NUCLEOTIDE SEQUENCE [LARGE SCALE GENOMIC DNA]</scope>
    <source>
        <strain evidence="5 6">WBE14</strain>
    </source>
</reference>
<accession>A0A2W6MTW7</accession>
<evidence type="ECO:0000313" key="6">
    <source>
        <dbReference type="Proteomes" id="UP000249746"/>
    </source>
</evidence>
<gene>
    <name evidence="5" type="ORF">B6S12_09445</name>
</gene>
<sequence length="216" mass="24128">MRNRIILFDLDGTLIDSTQAVFESFCHSFKTLGEKEPSFNAVSSQIGHTLEDMFQTLGAKNENLQKHIDVYKEHYRQICNAKTQLLTHAKEAILKAHTFATLGVVTTKTGKYSKLLLEHFDVLQYFACVVGREDVTYAKPDKEPILKALELINIPLQKNQIFMIGDTPLDILAASNAGVNSIGVLSGYASKETLEKYTNTLAKDALEAVCMIERDL</sequence>
<dbReference type="AlphaFoldDB" id="A0A2W6MTW7"/>
<dbReference type="PANTHER" id="PTHR43434:SF1">
    <property type="entry name" value="PHOSPHOGLYCOLATE PHOSPHATASE"/>
    <property type="match status" value="1"/>
</dbReference>
<dbReference type="Gene3D" id="3.40.50.1000">
    <property type="entry name" value="HAD superfamily/HAD-like"/>
    <property type="match status" value="1"/>
</dbReference>
<dbReference type="InterPro" id="IPR050155">
    <property type="entry name" value="HAD-like_hydrolase_sf"/>
</dbReference>
<dbReference type="OrthoDB" id="9793014at2"/>
<evidence type="ECO:0000256" key="2">
    <source>
        <dbReference type="ARBA" id="ARBA00004818"/>
    </source>
</evidence>
<protein>
    <recommendedName>
        <fullName evidence="4">phosphoglycolate phosphatase</fullName>
        <ecNumber evidence="4">3.1.3.18</ecNumber>
    </recommendedName>
</protein>
<dbReference type="GO" id="GO:0005829">
    <property type="term" value="C:cytosol"/>
    <property type="evidence" value="ECO:0007669"/>
    <property type="project" value="TreeGrafter"/>
</dbReference>
<dbReference type="RefSeq" id="WP_111230549.1">
    <property type="nucleotide sequence ID" value="NZ_NBIU01000039.1"/>
</dbReference>
<comment type="catalytic activity">
    <reaction evidence="1">
        <text>2-phosphoglycolate + H2O = glycolate + phosphate</text>
        <dbReference type="Rhea" id="RHEA:14369"/>
        <dbReference type="ChEBI" id="CHEBI:15377"/>
        <dbReference type="ChEBI" id="CHEBI:29805"/>
        <dbReference type="ChEBI" id="CHEBI:43474"/>
        <dbReference type="ChEBI" id="CHEBI:58033"/>
        <dbReference type="EC" id="3.1.3.18"/>
    </reaction>
</comment>
<comment type="caution">
    <text evidence="5">The sequence shown here is derived from an EMBL/GenBank/DDBJ whole genome shotgun (WGS) entry which is preliminary data.</text>
</comment>
<proteinExistence type="inferred from homology"/>
<dbReference type="InterPro" id="IPR006439">
    <property type="entry name" value="HAD-SF_hydro_IA"/>
</dbReference>
<dbReference type="NCBIfam" id="TIGR01549">
    <property type="entry name" value="HAD-SF-IA-v1"/>
    <property type="match status" value="1"/>
</dbReference>
<dbReference type="InterPro" id="IPR036412">
    <property type="entry name" value="HAD-like_sf"/>
</dbReference>
<dbReference type="Proteomes" id="UP000249746">
    <property type="component" value="Unassembled WGS sequence"/>
</dbReference>
<dbReference type="InterPro" id="IPR041492">
    <property type="entry name" value="HAD_2"/>
</dbReference>
<evidence type="ECO:0000256" key="1">
    <source>
        <dbReference type="ARBA" id="ARBA00000830"/>
    </source>
</evidence>
<evidence type="ECO:0000256" key="3">
    <source>
        <dbReference type="ARBA" id="ARBA00006171"/>
    </source>
</evidence>
<dbReference type="PANTHER" id="PTHR43434">
    <property type="entry name" value="PHOSPHOGLYCOLATE PHOSPHATASE"/>
    <property type="match status" value="1"/>
</dbReference>
<comment type="similarity">
    <text evidence="3">Belongs to the HAD-like hydrolase superfamily. CbbY/CbbZ/Gph/YieH family.</text>
</comment>
<dbReference type="EMBL" id="NBIU01000039">
    <property type="protein sequence ID" value="PZT47359.1"/>
    <property type="molecule type" value="Genomic_DNA"/>
</dbReference>
<keyword evidence="6" id="KW-1185">Reference proteome</keyword>
<name>A0A2W6MTW7_9HELI</name>
<dbReference type="EC" id="3.1.3.18" evidence="4"/>
<organism evidence="5 6">
    <name type="scientific">Helicobacter valdiviensis</name>
    <dbReference type="NCBI Taxonomy" id="1458358"/>
    <lineage>
        <taxon>Bacteria</taxon>
        <taxon>Pseudomonadati</taxon>
        <taxon>Campylobacterota</taxon>
        <taxon>Epsilonproteobacteria</taxon>
        <taxon>Campylobacterales</taxon>
        <taxon>Helicobacteraceae</taxon>
        <taxon>Helicobacter</taxon>
    </lineage>
</organism>
<dbReference type="InterPro" id="IPR023198">
    <property type="entry name" value="PGP-like_dom2"/>
</dbReference>
<evidence type="ECO:0000256" key="4">
    <source>
        <dbReference type="ARBA" id="ARBA00013078"/>
    </source>
</evidence>
<dbReference type="Pfam" id="PF13419">
    <property type="entry name" value="HAD_2"/>
    <property type="match status" value="1"/>
</dbReference>
<dbReference type="Gene3D" id="1.10.150.240">
    <property type="entry name" value="Putative phosphatase, domain 2"/>
    <property type="match status" value="1"/>
</dbReference>
<dbReference type="SFLD" id="SFLDG01129">
    <property type="entry name" value="C1.5:_HAD__Beta-PGM__Phosphata"/>
    <property type="match status" value="1"/>
</dbReference>
<dbReference type="SFLD" id="SFLDS00003">
    <property type="entry name" value="Haloacid_Dehalogenase"/>
    <property type="match status" value="1"/>
</dbReference>
<evidence type="ECO:0000313" key="5">
    <source>
        <dbReference type="EMBL" id="PZT47359.1"/>
    </source>
</evidence>
<comment type="pathway">
    <text evidence="2">Organic acid metabolism; glycolate biosynthesis; glycolate from 2-phosphoglycolate: step 1/1.</text>
</comment>
<dbReference type="SUPFAM" id="SSF56784">
    <property type="entry name" value="HAD-like"/>
    <property type="match status" value="1"/>
</dbReference>